<dbReference type="PANTHER" id="PTHR33078">
    <property type="entry name" value="PROTEIN YCF2-RELATED"/>
    <property type="match status" value="1"/>
</dbReference>
<keyword evidence="9" id="KW-1185">Reference proteome</keyword>
<name>A0A2K1ZPS9_POPTR</name>
<proteinExistence type="inferred from homology"/>
<evidence type="ECO:0000256" key="3">
    <source>
        <dbReference type="ARBA" id="ARBA00009361"/>
    </source>
</evidence>
<evidence type="ECO:0000256" key="5">
    <source>
        <dbReference type="ARBA" id="ARBA00022741"/>
    </source>
</evidence>
<evidence type="ECO:0000313" key="9">
    <source>
        <dbReference type="Proteomes" id="UP000006729"/>
    </source>
</evidence>
<dbReference type="Pfam" id="PF05695">
    <property type="entry name" value="Ycf2"/>
    <property type="match status" value="1"/>
</dbReference>
<accession>A0A2K1ZPS9</accession>
<keyword evidence="4" id="KW-0934">Plastid</keyword>
<dbReference type="InterPro" id="IPR056777">
    <property type="entry name" value="Ycf2_N"/>
</dbReference>
<dbReference type="PANTHER" id="PTHR33078:SF100">
    <property type="entry name" value="PROTEIN YCF2"/>
    <property type="match status" value="1"/>
</dbReference>
<dbReference type="GO" id="GO:0005524">
    <property type="term" value="F:ATP binding"/>
    <property type="evidence" value="ECO:0007669"/>
    <property type="project" value="UniProtKB-KW"/>
</dbReference>
<evidence type="ECO:0000313" key="8">
    <source>
        <dbReference type="EMBL" id="PNT27281.1"/>
    </source>
</evidence>
<evidence type="ECO:0000256" key="1">
    <source>
        <dbReference type="ARBA" id="ARBA00002329"/>
    </source>
</evidence>
<dbReference type="STRING" id="3694.A0A2K1ZPS9"/>
<evidence type="ECO:0000256" key="6">
    <source>
        <dbReference type="ARBA" id="ARBA00022840"/>
    </source>
</evidence>
<reference evidence="8 9" key="1">
    <citation type="journal article" date="2006" name="Science">
        <title>The genome of black cottonwood, Populus trichocarpa (Torr. &amp; Gray).</title>
        <authorList>
            <person name="Tuskan G.A."/>
            <person name="Difazio S."/>
            <person name="Jansson S."/>
            <person name="Bohlmann J."/>
            <person name="Grigoriev I."/>
            <person name="Hellsten U."/>
            <person name="Putnam N."/>
            <person name="Ralph S."/>
            <person name="Rombauts S."/>
            <person name="Salamov A."/>
            <person name="Schein J."/>
            <person name="Sterck L."/>
            <person name="Aerts A."/>
            <person name="Bhalerao R.R."/>
            <person name="Bhalerao R.P."/>
            <person name="Blaudez D."/>
            <person name="Boerjan W."/>
            <person name="Brun A."/>
            <person name="Brunner A."/>
            <person name="Busov V."/>
            <person name="Campbell M."/>
            <person name="Carlson J."/>
            <person name="Chalot M."/>
            <person name="Chapman J."/>
            <person name="Chen G.L."/>
            <person name="Cooper D."/>
            <person name="Coutinho P.M."/>
            <person name="Couturier J."/>
            <person name="Covert S."/>
            <person name="Cronk Q."/>
            <person name="Cunningham R."/>
            <person name="Davis J."/>
            <person name="Degroeve S."/>
            <person name="Dejardin A."/>
            <person name="Depamphilis C."/>
            <person name="Detter J."/>
            <person name="Dirks B."/>
            <person name="Dubchak I."/>
            <person name="Duplessis S."/>
            <person name="Ehlting J."/>
            <person name="Ellis B."/>
            <person name="Gendler K."/>
            <person name="Goodstein D."/>
            <person name="Gribskov M."/>
            <person name="Grimwood J."/>
            <person name="Groover A."/>
            <person name="Gunter L."/>
            <person name="Hamberger B."/>
            <person name="Heinze B."/>
            <person name="Helariutta Y."/>
            <person name="Henrissat B."/>
            <person name="Holligan D."/>
            <person name="Holt R."/>
            <person name="Huang W."/>
            <person name="Islam-Faridi N."/>
            <person name="Jones S."/>
            <person name="Jones-Rhoades M."/>
            <person name="Jorgensen R."/>
            <person name="Joshi C."/>
            <person name="Kangasjarvi J."/>
            <person name="Karlsson J."/>
            <person name="Kelleher C."/>
            <person name="Kirkpatrick R."/>
            <person name="Kirst M."/>
            <person name="Kohler A."/>
            <person name="Kalluri U."/>
            <person name="Larimer F."/>
            <person name="Leebens-Mack J."/>
            <person name="Leple J.C."/>
            <person name="Locascio P."/>
            <person name="Lou Y."/>
            <person name="Lucas S."/>
            <person name="Martin F."/>
            <person name="Montanini B."/>
            <person name="Napoli C."/>
            <person name="Nelson D.R."/>
            <person name="Nelson C."/>
            <person name="Nieminen K."/>
            <person name="Nilsson O."/>
            <person name="Pereda V."/>
            <person name="Peter G."/>
            <person name="Philippe R."/>
            <person name="Pilate G."/>
            <person name="Poliakov A."/>
            <person name="Razumovskaya J."/>
            <person name="Richardson P."/>
            <person name="Rinaldi C."/>
            <person name="Ritland K."/>
            <person name="Rouze P."/>
            <person name="Ryaboy D."/>
            <person name="Schmutz J."/>
            <person name="Schrader J."/>
            <person name="Segerman B."/>
            <person name="Shin H."/>
            <person name="Siddiqui A."/>
            <person name="Sterky F."/>
            <person name="Terry A."/>
            <person name="Tsai C.J."/>
            <person name="Uberbacher E."/>
            <person name="Unneberg P."/>
            <person name="Vahala J."/>
            <person name="Wall K."/>
            <person name="Wessler S."/>
            <person name="Yang G."/>
            <person name="Yin T."/>
            <person name="Douglas C."/>
            <person name="Marra M."/>
            <person name="Sandberg G."/>
            <person name="Van de Peer Y."/>
            <person name="Rokhsar D."/>
        </authorList>
    </citation>
    <scope>NUCLEOTIDE SEQUENCE [LARGE SCALE GENOMIC DNA]</scope>
    <source>
        <strain evidence="9">cv. Nisqually</strain>
    </source>
</reference>
<dbReference type="AlphaFoldDB" id="A0A2K1ZPS9"/>
<feature type="domain" description="Ycf2 N-terminal" evidence="7">
    <location>
        <begin position="17"/>
        <end position="69"/>
    </location>
</feature>
<evidence type="ECO:0000259" key="7">
    <source>
        <dbReference type="Pfam" id="PF05695"/>
    </source>
</evidence>
<dbReference type="EMBL" id="CM009296">
    <property type="protein sequence ID" value="PNT27281.1"/>
    <property type="molecule type" value="Genomic_DNA"/>
</dbReference>
<keyword evidence="5" id="KW-0547">Nucleotide-binding</keyword>
<comment type="function">
    <text evidence="1">Probable ATPase of unknown function. Its presence in a non-photosynthetic plant (Epifagus virginiana) and experiments in tobacco indicate that it has an essential function which is probably not related to photosynthesis.</text>
</comment>
<dbReference type="Proteomes" id="UP000006729">
    <property type="component" value="Chromosome 7"/>
</dbReference>
<sequence length="69" mass="8281">MQAISKFLHYKKKDAKAIYLVHTHLLFVFQAYSELLTEFKKVKYLMIPSYIIDLRKLLDKYSTSEMNSF</sequence>
<protein>
    <recommendedName>
        <fullName evidence="7">Ycf2 N-terminal domain-containing protein</fullName>
    </recommendedName>
</protein>
<dbReference type="InParanoid" id="A0A2K1ZPS9"/>
<comment type="subcellular location">
    <subcellularLocation>
        <location evidence="2">Plastid</location>
    </subcellularLocation>
</comment>
<evidence type="ECO:0000256" key="2">
    <source>
        <dbReference type="ARBA" id="ARBA00004474"/>
    </source>
</evidence>
<keyword evidence="6" id="KW-0067">ATP-binding</keyword>
<dbReference type="GO" id="GO:0009536">
    <property type="term" value="C:plastid"/>
    <property type="evidence" value="ECO:0007669"/>
    <property type="project" value="UniProtKB-SubCell"/>
</dbReference>
<evidence type="ECO:0000256" key="4">
    <source>
        <dbReference type="ARBA" id="ARBA00022640"/>
    </source>
</evidence>
<gene>
    <name evidence="8" type="ORF">POPTR_007G054800</name>
</gene>
<organism evidence="8 9">
    <name type="scientific">Populus trichocarpa</name>
    <name type="common">Western balsam poplar</name>
    <name type="synonym">Populus balsamifera subsp. trichocarpa</name>
    <dbReference type="NCBI Taxonomy" id="3694"/>
    <lineage>
        <taxon>Eukaryota</taxon>
        <taxon>Viridiplantae</taxon>
        <taxon>Streptophyta</taxon>
        <taxon>Embryophyta</taxon>
        <taxon>Tracheophyta</taxon>
        <taxon>Spermatophyta</taxon>
        <taxon>Magnoliopsida</taxon>
        <taxon>eudicotyledons</taxon>
        <taxon>Gunneridae</taxon>
        <taxon>Pentapetalae</taxon>
        <taxon>rosids</taxon>
        <taxon>fabids</taxon>
        <taxon>Malpighiales</taxon>
        <taxon>Salicaceae</taxon>
        <taxon>Saliceae</taxon>
        <taxon>Populus</taxon>
    </lineage>
</organism>
<comment type="similarity">
    <text evidence="3">Belongs to the Ycf2 family.</text>
</comment>